<proteinExistence type="inferred from homology"/>
<dbReference type="Pfam" id="PF17042">
    <property type="entry name" value="NBD_C"/>
    <property type="match status" value="1"/>
</dbReference>
<dbReference type="InterPro" id="IPR031475">
    <property type="entry name" value="NBD_C"/>
</dbReference>
<evidence type="ECO:0000256" key="2">
    <source>
        <dbReference type="ARBA" id="ARBA00022679"/>
    </source>
</evidence>
<dbReference type="GO" id="GO:0005524">
    <property type="term" value="F:ATP binding"/>
    <property type="evidence" value="ECO:0007669"/>
    <property type="project" value="UniProtKB-KW"/>
</dbReference>
<dbReference type="InterPro" id="IPR010737">
    <property type="entry name" value="4-carb_acid_sugar_kinase_N"/>
</dbReference>
<keyword evidence="4" id="KW-0418">Kinase</keyword>
<evidence type="ECO:0000313" key="9">
    <source>
        <dbReference type="EMBL" id="TMR31161.1"/>
    </source>
</evidence>
<dbReference type="GO" id="GO:0016301">
    <property type="term" value="F:kinase activity"/>
    <property type="evidence" value="ECO:0007669"/>
    <property type="project" value="UniProtKB-KW"/>
</dbReference>
<accession>A0A5S4GF79</accession>
<feature type="domain" description="Four-carbon acid sugar kinase nucleotide binding" evidence="8">
    <location>
        <begin position="357"/>
        <end position="503"/>
    </location>
</feature>
<keyword evidence="3" id="KW-0547">Nucleotide-binding</keyword>
<comment type="caution">
    <text evidence="9">The sequence shown here is derived from an EMBL/GenBank/DDBJ whole genome shotgun (WGS) entry which is preliminary data.</text>
</comment>
<dbReference type="EMBL" id="VCKX01000088">
    <property type="protein sequence ID" value="TMR31161.1"/>
    <property type="molecule type" value="Genomic_DNA"/>
</dbReference>
<dbReference type="AlphaFoldDB" id="A0A5S4GF79"/>
<evidence type="ECO:0000256" key="6">
    <source>
        <dbReference type="ARBA" id="ARBA00023277"/>
    </source>
</evidence>
<dbReference type="InterPro" id="IPR037051">
    <property type="entry name" value="4-carb_acid_sugar_kinase_N_sf"/>
</dbReference>
<protein>
    <submittedName>
        <fullName evidence="9">4-hydroxythreonine-4-phosphate dehydrogenase</fullName>
    </submittedName>
</protein>
<reference evidence="9 10" key="1">
    <citation type="submission" date="2019-05" db="EMBL/GenBank/DDBJ databases">
        <title>Draft genome sequence of Nonomuraea zeae DSM 100528.</title>
        <authorList>
            <person name="Saricaoglu S."/>
            <person name="Isik K."/>
        </authorList>
    </citation>
    <scope>NUCLEOTIDE SEQUENCE [LARGE SCALE GENOMIC DNA]</scope>
    <source>
        <strain evidence="9 10">DSM 100528</strain>
    </source>
</reference>
<dbReference type="Pfam" id="PF07005">
    <property type="entry name" value="SBD_N"/>
    <property type="match status" value="1"/>
</dbReference>
<dbReference type="InterPro" id="IPR042213">
    <property type="entry name" value="NBD_C_sf"/>
</dbReference>
<name>A0A5S4GF79_9ACTN</name>
<dbReference type="SUPFAM" id="SSF142764">
    <property type="entry name" value="YgbK-like"/>
    <property type="match status" value="2"/>
</dbReference>
<comment type="similarity">
    <text evidence="1">Belongs to the four-carbon acid sugar kinase family.</text>
</comment>
<dbReference type="Gene3D" id="3.40.980.20">
    <property type="entry name" value="Four-carbon acid sugar kinase, nucleotide binding domain"/>
    <property type="match status" value="1"/>
</dbReference>
<keyword evidence="10" id="KW-1185">Reference proteome</keyword>
<dbReference type="OrthoDB" id="9778478at2"/>
<evidence type="ECO:0000256" key="4">
    <source>
        <dbReference type="ARBA" id="ARBA00022777"/>
    </source>
</evidence>
<evidence type="ECO:0000259" key="7">
    <source>
        <dbReference type="Pfam" id="PF07005"/>
    </source>
</evidence>
<gene>
    <name evidence="9" type="ORF">ETD85_26690</name>
</gene>
<evidence type="ECO:0000256" key="5">
    <source>
        <dbReference type="ARBA" id="ARBA00022840"/>
    </source>
</evidence>
<evidence type="ECO:0000259" key="8">
    <source>
        <dbReference type="Pfam" id="PF17042"/>
    </source>
</evidence>
<dbReference type="Gene3D" id="3.40.50.10840">
    <property type="entry name" value="Putative sugar-binding, N-terminal domain"/>
    <property type="match status" value="1"/>
</dbReference>
<organism evidence="9 10">
    <name type="scientific">Nonomuraea zeae</name>
    <dbReference type="NCBI Taxonomy" id="1642303"/>
    <lineage>
        <taxon>Bacteria</taxon>
        <taxon>Bacillati</taxon>
        <taxon>Actinomycetota</taxon>
        <taxon>Actinomycetes</taxon>
        <taxon>Streptosporangiales</taxon>
        <taxon>Streptosporangiaceae</taxon>
        <taxon>Nonomuraea</taxon>
    </lineage>
</organism>
<dbReference type="Proteomes" id="UP000306628">
    <property type="component" value="Unassembled WGS sequence"/>
</dbReference>
<evidence type="ECO:0000256" key="1">
    <source>
        <dbReference type="ARBA" id="ARBA00005715"/>
    </source>
</evidence>
<evidence type="ECO:0000313" key="10">
    <source>
        <dbReference type="Proteomes" id="UP000306628"/>
    </source>
</evidence>
<keyword evidence="5" id="KW-0067">ATP-binding</keyword>
<feature type="domain" description="Four-carbon acid sugar kinase N-terminal" evidence="7">
    <location>
        <begin position="59"/>
        <end position="270"/>
    </location>
</feature>
<keyword evidence="2" id="KW-0808">Transferase</keyword>
<keyword evidence="6" id="KW-0119">Carbohydrate metabolism</keyword>
<evidence type="ECO:0000256" key="3">
    <source>
        <dbReference type="ARBA" id="ARBA00022741"/>
    </source>
</evidence>
<sequence length="527" mass="54195">MVPSTGSTVIAGLLRPPPSVPVSRATVAYRACSVQFWWRDLRSSALLDGVGMTGGHVFAVADDLSGAAEVAAVLMSATRPARIALAGPPYASGPVVVVDLDGRHRTGEQAGDSVREALRHAGDRQLFLKVDSLLRGHIAATAAAALRLPSVAGPPFAVFAPSLPAAGRTVAGGVPFVHGVPLRETRAWHAEPRAAPASVIEALGGLPSVLVPLSTVRAGHATLAAALTAAAGRVAVCDAETDADLDAVVAAALGGAGARLIGAGALAAALGRALDPTPPARTGNAVIPEAGVPERRIPECRIPECRVPECRVPECRVPECRVPECRIPEVGVPEAGAPPPGTPLPAAAPSPVAVPLLVVVGTAEPGAAGQVRLLVEHGARAVQLTARDFALPSGRRTAARRVRDTLRAGPPPATVLTIEWREPEPPPPTLTRALGEIVRAALEGGPADLVLTGGETARRVLDALGVRELAPVTQVHHGAVHSRTPEGRSVITRPGSFGDRDSLLRMAAHLRPHLFATPASESHERMK</sequence>